<dbReference type="SUPFAM" id="SSF46626">
    <property type="entry name" value="Cytochrome c"/>
    <property type="match status" value="1"/>
</dbReference>
<organism evidence="8 9">
    <name type="scientific">Roseimaritima ulvae</name>
    <dbReference type="NCBI Taxonomy" id="980254"/>
    <lineage>
        <taxon>Bacteria</taxon>
        <taxon>Pseudomonadati</taxon>
        <taxon>Planctomycetota</taxon>
        <taxon>Planctomycetia</taxon>
        <taxon>Pirellulales</taxon>
        <taxon>Pirellulaceae</taxon>
        <taxon>Roseimaritima</taxon>
    </lineage>
</organism>
<feature type="region of interest" description="Disordered" evidence="5">
    <location>
        <begin position="783"/>
        <end position="814"/>
    </location>
</feature>
<dbReference type="Pfam" id="PF07635">
    <property type="entry name" value="PSCyt1"/>
    <property type="match status" value="1"/>
</dbReference>
<dbReference type="GO" id="GO:0046872">
    <property type="term" value="F:metal ion binding"/>
    <property type="evidence" value="ECO:0007669"/>
    <property type="project" value="UniProtKB-KW"/>
</dbReference>
<protein>
    <submittedName>
        <fullName evidence="8">Planctomycete cytochrome C</fullName>
    </submittedName>
</protein>
<dbReference type="GO" id="GO:0009055">
    <property type="term" value="F:electron transfer activity"/>
    <property type="evidence" value="ECO:0007669"/>
    <property type="project" value="InterPro"/>
</dbReference>
<accession>A0A5B9QW47</accession>
<evidence type="ECO:0000256" key="2">
    <source>
        <dbReference type="ARBA" id="ARBA00022723"/>
    </source>
</evidence>
<dbReference type="InterPro" id="IPR036909">
    <property type="entry name" value="Cyt_c-like_dom_sf"/>
</dbReference>
<keyword evidence="3 4" id="KW-0408">Iron</keyword>
<evidence type="ECO:0000256" key="1">
    <source>
        <dbReference type="ARBA" id="ARBA00022617"/>
    </source>
</evidence>
<gene>
    <name evidence="8" type="ORF">UC8_41620</name>
</gene>
<dbReference type="GO" id="GO:0020037">
    <property type="term" value="F:heme binding"/>
    <property type="evidence" value="ECO:0007669"/>
    <property type="project" value="InterPro"/>
</dbReference>
<dbReference type="PANTHER" id="PTHR35889">
    <property type="entry name" value="CYCLOINULO-OLIGOSACCHARIDE FRUCTANOTRANSFERASE-RELATED"/>
    <property type="match status" value="1"/>
</dbReference>
<evidence type="ECO:0000313" key="8">
    <source>
        <dbReference type="EMBL" id="QEG42129.1"/>
    </source>
</evidence>
<dbReference type="InterPro" id="IPR022655">
    <property type="entry name" value="DUF1553"/>
</dbReference>
<evidence type="ECO:0000256" key="5">
    <source>
        <dbReference type="SAM" id="MobiDB-lite"/>
    </source>
</evidence>
<feature type="domain" description="Cytochrome c" evidence="7">
    <location>
        <begin position="27"/>
        <end position="153"/>
    </location>
</feature>
<evidence type="ECO:0000256" key="6">
    <source>
        <dbReference type="SAM" id="SignalP"/>
    </source>
</evidence>
<name>A0A5B9QW47_9BACT</name>
<dbReference type="PANTHER" id="PTHR35889:SF3">
    <property type="entry name" value="F-BOX DOMAIN-CONTAINING PROTEIN"/>
    <property type="match status" value="1"/>
</dbReference>
<dbReference type="PROSITE" id="PS51007">
    <property type="entry name" value="CYTC"/>
    <property type="match status" value="1"/>
</dbReference>
<keyword evidence="6" id="KW-0732">Signal</keyword>
<dbReference type="RefSeq" id="WP_068142222.1">
    <property type="nucleotide sequence ID" value="NZ_CP042914.1"/>
</dbReference>
<evidence type="ECO:0000256" key="3">
    <source>
        <dbReference type="ARBA" id="ARBA00023004"/>
    </source>
</evidence>
<dbReference type="OrthoDB" id="127107at2"/>
<sequence precursor="true">MALMPARLRRLVIVFTALSSIAAVCSTAAATEPPFFETDIRPILREHCFDCHGAVEEMEGELDLRLVRFMQSGGESGPAIVPGDAEDSLLLTRVRDGDMPPGDSRVSDEQIAVLEAWIRGGAATRRPEPEQIGPGIPITEEERAYWAYQPITAPPLPAPAADVAIRTPIDALLADAMPEGLSFSPEADRFTLIQRVYYDLIGLPPKIEQLNHWMTLDDDRWYEQLVDELLRSPHYGERWARHWLDAAGYADSDGYTAKDSSRQWAWRYRDYVINALNDDKPFDRFITEQLAGDELAGPKSDDWTPQQIELLTATGFLRMAADGTGSGDNSPEARNKTIADTLQIVSSTLLGSSVHCAQCHDHRYDPISHVDYFSLRAVFEPALDWQAWKPPAQRLVSLYTEQDRIDAAAIESQVAEVAAERAKKQTAFIQEVFEEELKKFEEPLRSQLRTAYETAAKDRNTEHKQLLASHPSINITPGVLYQYRPEAAAELKKLDAKMAEMRAQKPAETFVLALVEPPGHVPVTRLFHRGDFNQPKQEVQPAGLTVAAADGARVTFPTNDPDLPTTGRRLAFANWLTDRSNPLTARAIVNRIWMHHFGRGIVATPGEFGKLGGEPSHVELLDWLAADFVEHDWSLKHLHRRILTSTAWRQSSYRRAEGEAIDPENRFYWRKSLQRVDAEILRDSMLAVAGTLDPQLFGPPVEVAADDTGQVRVDASQPRRSLYARVRRSQPVGMLQTFDAPVMSVNCDVRTVSTVAPQSLMMLNGKFVLEQAGRVADRAIQRASQRAGTAGENNAAENAEPSAEADRSWLPTMPPPKWRFGTGEVNEQAGKIDRFIELIHYTGSSWQGGPTTPDPTIGWVILNANGGHPGNPAHPAIRRWVAPADGQLSITGTLGHGSESGDGVRARVLSAGGQRGEWQAQHGSTATTVAAFTVQAGEPVDLVVDCLQHETSDSFSWPVKLTFTPAGGSAVVHDSVAEFHGPADDLTQLPMQITAAWEIVLSRAPSEAELDMALQFAGQQLSQLADDPTGTLPGRSPAQQALTNLSQMLLNSNEFLYIE</sequence>
<feature type="compositionally biased region" description="Low complexity" evidence="5">
    <location>
        <begin position="787"/>
        <end position="802"/>
    </location>
</feature>
<dbReference type="Pfam" id="PF07583">
    <property type="entry name" value="PSCyt2"/>
    <property type="match status" value="1"/>
</dbReference>
<proteinExistence type="predicted"/>
<dbReference type="Proteomes" id="UP000325286">
    <property type="component" value="Chromosome"/>
</dbReference>
<reference evidence="8 9" key="1">
    <citation type="submission" date="2019-08" db="EMBL/GenBank/DDBJ databases">
        <title>Deep-cultivation of Planctomycetes and their phenomic and genomic characterization uncovers novel biology.</title>
        <authorList>
            <person name="Wiegand S."/>
            <person name="Jogler M."/>
            <person name="Boedeker C."/>
            <person name="Pinto D."/>
            <person name="Vollmers J."/>
            <person name="Rivas-Marin E."/>
            <person name="Kohn T."/>
            <person name="Peeters S.H."/>
            <person name="Heuer A."/>
            <person name="Rast P."/>
            <person name="Oberbeckmann S."/>
            <person name="Bunk B."/>
            <person name="Jeske O."/>
            <person name="Meyerdierks A."/>
            <person name="Storesund J.E."/>
            <person name="Kallscheuer N."/>
            <person name="Luecker S."/>
            <person name="Lage O.M."/>
            <person name="Pohl T."/>
            <person name="Merkel B.J."/>
            <person name="Hornburger P."/>
            <person name="Mueller R.-W."/>
            <person name="Bruemmer F."/>
            <person name="Labrenz M."/>
            <person name="Spormann A.M."/>
            <person name="Op den Camp H."/>
            <person name="Overmann J."/>
            <person name="Amann R."/>
            <person name="Jetten M.S.M."/>
            <person name="Mascher T."/>
            <person name="Medema M.H."/>
            <person name="Devos D.P."/>
            <person name="Kaster A.-K."/>
            <person name="Ovreas L."/>
            <person name="Rohde M."/>
            <person name="Galperin M.Y."/>
            <person name="Jogler C."/>
        </authorList>
    </citation>
    <scope>NUCLEOTIDE SEQUENCE [LARGE SCALE GENOMIC DNA]</scope>
    <source>
        <strain evidence="8 9">UC8</strain>
    </source>
</reference>
<keyword evidence="1 4" id="KW-0349">Heme</keyword>
<feature type="signal peptide" evidence="6">
    <location>
        <begin position="1"/>
        <end position="30"/>
    </location>
</feature>
<dbReference type="Pfam" id="PF07587">
    <property type="entry name" value="PSD1"/>
    <property type="match status" value="1"/>
</dbReference>
<dbReference type="InterPro" id="IPR009056">
    <property type="entry name" value="Cyt_c-like_dom"/>
</dbReference>
<keyword evidence="9" id="KW-1185">Reference proteome</keyword>
<feature type="chain" id="PRO_5022930585" evidence="6">
    <location>
        <begin position="31"/>
        <end position="1059"/>
    </location>
</feature>
<dbReference type="InterPro" id="IPR011429">
    <property type="entry name" value="Cyt_c_Planctomycete-type"/>
</dbReference>
<dbReference type="InterPro" id="IPR011444">
    <property type="entry name" value="DUF1549"/>
</dbReference>
<dbReference type="AlphaFoldDB" id="A0A5B9QW47"/>
<evidence type="ECO:0000313" key="9">
    <source>
        <dbReference type="Proteomes" id="UP000325286"/>
    </source>
</evidence>
<evidence type="ECO:0000259" key="7">
    <source>
        <dbReference type="PROSITE" id="PS51007"/>
    </source>
</evidence>
<evidence type="ECO:0000256" key="4">
    <source>
        <dbReference type="PROSITE-ProRule" id="PRU00433"/>
    </source>
</evidence>
<dbReference type="EMBL" id="CP042914">
    <property type="protein sequence ID" value="QEG42129.1"/>
    <property type="molecule type" value="Genomic_DNA"/>
</dbReference>
<keyword evidence="2 4" id="KW-0479">Metal-binding</keyword>
<dbReference type="KEGG" id="rul:UC8_41620"/>